<comment type="caution">
    <text evidence="1">The sequence shown here is derived from an EMBL/GenBank/DDBJ whole genome shotgun (WGS) entry which is preliminary data.</text>
</comment>
<protein>
    <recommendedName>
        <fullName evidence="3">IGFBP N-terminal domain-containing protein</fullName>
    </recommendedName>
</protein>
<name>A0AAV4GII0_9GAST</name>
<sequence length="176" mass="18536">MNRSSHSCIPQPANTCPPGQPCVQTLKLPTCVPDQCLACRPDQFCRKVGSVCSEQAQEQRTEGSGGSNLLQAALLSVYPELRQFQPPPPCVDMYQCAQKDNCGGCPIGQRCEMTGIVCMAGPCSASFRCVTSVPPLVDPCGGCAEGYQCLPVVGRAAACSSLSCRTHTCVPTSAMD</sequence>
<reference evidence="1 2" key="1">
    <citation type="journal article" date="2021" name="Elife">
        <title>Chloroplast acquisition without the gene transfer in kleptoplastic sea slugs, Plakobranchus ocellatus.</title>
        <authorList>
            <person name="Maeda T."/>
            <person name="Takahashi S."/>
            <person name="Yoshida T."/>
            <person name="Shimamura S."/>
            <person name="Takaki Y."/>
            <person name="Nagai Y."/>
            <person name="Toyoda A."/>
            <person name="Suzuki Y."/>
            <person name="Arimoto A."/>
            <person name="Ishii H."/>
            <person name="Satoh N."/>
            <person name="Nishiyama T."/>
            <person name="Hasebe M."/>
            <person name="Maruyama T."/>
            <person name="Minagawa J."/>
            <person name="Obokata J."/>
            <person name="Shigenobu S."/>
        </authorList>
    </citation>
    <scope>NUCLEOTIDE SEQUENCE [LARGE SCALE GENOMIC DNA]</scope>
</reference>
<gene>
    <name evidence="1" type="ORF">ElyMa_002443600</name>
</gene>
<organism evidence="1 2">
    <name type="scientific">Elysia marginata</name>
    <dbReference type="NCBI Taxonomy" id="1093978"/>
    <lineage>
        <taxon>Eukaryota</taxon>
        <taxon>Metazoa</taxon>
        <taxon>Spiralia</taxon>
        <taxon>Lophotrochozoa</taxon>
        <taxon>Mollusca</taxon>
        <taxon>Gastropoda</taxon>
        <taxon>Heterobranchia</taxon>
        <taxon>Euthyneura</taxon>
        <taxon>Panpulmonata</taxon>
        <taxon>Sacoglossa</taxon>
        <taxon>Placobranchoidea</taxon>
        <taxon>Plakobranchidae</taxon>
        <taxon>Elysia</taxon>
    </lineage>
</organism>
<accession>A0AAV4GII0</accession>
<dbReference type="Proteomes" id="UP000762676">
    <property type="component" value="Unassembled WGS sequence"/>
</dbReference>
<evidence type="ECO:0000313" key="2">
    <source>
        <dbReference type="Proteomes" id="UP000762676"/>
    </source>
</evidence>
<proteinExistence type="predicted"/>
<dbReference type="EMBL" id="BMAT01005018">
    <property type="protein sequence ID" value="GFR85522.1"/>
    <property type="molecule type" value="Genomic_DNA"/>
</dbReference>
<evidence type="ECO:0008006" key="3">
    <source>
        <dbReference type="Google" id="ProtNLM"/>
    </source>
</evidence>
<evidence type="ECO:0000313" key="1">
    <source>
        <dbReference type="EMBL" id="GFR85522.1"/>
    </source>
</evidence>
<keyword evidence="2" id="KW-1185">Reference proteome</keyword>
<dbReference type="AlphaFoldDB" id="A0AAV4GII0"/>